<dbReference type="InterPro" id="IPR004378">
    <property type="entry name" value="F420H2_quin_Rdtase"/>
</dbReference>
<evidence type="ECO:0000313" key="4">
    <source>
        <dbReference type="EMBL" id="ULN39520.1"/>
    </source>
</evidence>
<protein>
    <submittedName>
        <fullName evidence="4">Nitroreductase family deazaflavin-dependent oxidoreductase</fullName>
    </submittedName>
</protein>
<proteinExistence type="inferred from homology"/>
<gene>
    <name evidence="4" type="ORF">MI149_17355</name>
</gene>
<dbReference type="PANTHER" id="PTHR39428:SF3">
    <property type="entry name" value="DEAZAFLAVIN-DEPENDENT NITROREDUCTASE"/>
    <property type="match status" value="1"/>
</dbReference>
<keyword evidence="3" id="KW-0812">Transmembrane</keyword>
<evidence type="ECO:0000256" key="2">
    <source>
        <dbReference type="ARBA" id="ARBA00049106"/>
    </source>
</evidence>
<sequence>MKIVRTVQSPKKLGRFLFRIPVYIYRLGLGGIFGGRLLVLYHRGRVTGRQRQTVLEVVSHDITDDSYVVASGFGTSSMWYRNVIQTPEVSIQVGRHKLDVVAMPVPKHEGADIFAAYATRHRLLAKYLLPRLLGFEVDGSEEDFRAAGQQLPFIRFLPRHG</sequence>
<keyword evidence="3" id="KW-0472">Membrane</keyword>
<dbReference type="NCBIfam" id="TIGR00026">
    <property type="entry name" value="hi_GC_TIGR00026"/>
    <property type="match status" value="1"/>
</dbReference>
<feature type="transmembrane region" description="Helical" evidence="3">
    <location>
        <begin position="20"/>
        <end position="41"/>
    </location>
</feature>
<comment type="similarity">
    <text evidence="1">Belongs to the F420H(2)-dependent quinone reductase family.</text>
</comment>
<dbReference type="Gene3D" id="2.30.110.10">
    <property type="entry name" value="Electron Transport, Fmn-binding Protein, Chain A"/>
    <property type="match status" value="1"/>
</dbReference>
<reference evidence="4" key="1">
    <citation type="submission" date="2022-08" db="EMBL/GenBank/DDBJ databases">
        <title>Whole genome sequencing of non-tuberculosis mycobacteria type-strains.</title>
        <authorList>
            <person name="Igarashi Y."/>
            <person name="Osugi A."/>
            <person name="Mitarai S."/>
        </authorList>
    </citation>
    <scope>NUCLEOTIDE SEQUENCE</scope>
    <source>
        <strain evidence="4">JCM 16369</strain>
    </source>
</reference>
<organism evidence="4 5">
    <name type="scientific">Mycolicibacterium crocinum</name>
    <dbReference type="NCBI Taxonomy" id="388459"/>
    <lineage>
        <taxon>Bacteria</taxon>
        <taxon>Bacillati</taxon>
        <taxon>Actinomycetota</taxon>
        <taxon>Actinomycetes</taxon>
        <taxon>Mycobacteriales</taxon>
        <taxon>Mycobacteriaceae</taxon>
        <taxon>Mycolicibacterium</taxon>
    </lineage>
</organism>
<evidence type="ECO:0000256" key="1">
    <source>
        <dbReference type="ARBA" id="ARBA00008710"/>
    </source>
</evidence>
<name>A0ABY3TEJ5_9MYCO</name>
<keyword evidence="3" id="KW-1133">Transmembrane helix</keyword>
<dbReference type="PANTHER" id="PTHR39428">
    <property type="entry name" value="F420H(2)-DEPENDENT QUINONE REDUCTASE RV1261C"/>
    <property type="match status" value="1"/>
</dbReference>
<dbReference type="EMBL" id="CP092362">
    <property type="protein sequence ID" value="ULN39520.1"/>
    <property type="molecule type" value="Genomic_DNA"/>
</dbReference>
<dbReference type="Proteomes" id="UP001055337">
    <property type="component" value="Chromosome"/>
</dbReference>
<comment type="catalytic activity">
    <reaction evidence="2">
        <text>oxidized coenzyme F420-(gamma-L-Glu)(n) + a quinol + H(+) = reduced coenzyme F420-(gamma-L-Glu)(n) + a quinone</text>
        <dbReference type="Rhea" id="RHEA:39663"/>
        <dbReference type="Rhea" id="RHEA-COMP:12939"/>
        <dbReference type="Rhea" id="RHEA-COMP:14378"/>
        <dbReference type="ChEBI" id="CHEBI:15378"/>
        <dbReference type="ChEBI" id="CHEBI:24646"/>
        <dbReference type="ChEBI" id="CHEBI:132124"/>
        <dbReference type="ChEBI" id="CHEBI:133980"/>
        <dbReference type="ChEBI" id="CHEBI:139511"/>
    </reaction>
</comment>
<keyword evidence="5" id="KW-1185">Reference proteome</keyword>
<evidence type="ECO:0000256" key="3">
    <source>
        <dbReference type="SAM" id="Phobius"/>
    </source>
</evidence>
<evidence type="ECO:0000313" key="5">
    <source>
        <dbReference type="Proteomes" id="UP001055337"/>
    </source>
</evidence>
<dbReference type="RefSeq" id="WP_240176450.1">
    <property type="nucleotide sequence ID" value="NZ_CP092362.2"/>
</dbReference>
<dbReference type="InterPro" id="IPR012349">
    <property type="entry name" value="Split_barrel_FMN-bd"/>
</dbReference>
<dbReference type="Pfam" id="PF04075">
    <property type="entry name" value="F420H2_quin_red"/>
    <property type="match status" value="1"/>
</dbReference>
<accession>A0ABY3TEJ5</accession>